<keyword evidence="2" id="KW-1185">Reference proteome</keyword>
<dbReference type="SUPFAM" id="SSF51735">
    <property type="entry name" value="NAD(P)-binding Rossmann-fold domains"/>
    <property type="match status" value="1"/>
</dbReference>
<dbReference type="HOGENOM" id="CLU_010194_17_0_1"/>
<accession>A0A0B4H3X2</accession>
<protein>
    <submittedName>
        <fullName evidence="1">Oxidoreductase, short chain dehydrogenase/reductase family</fullName>
    </submittedName>
</protein>
<dbReference type="Pfam" id="PF13561">
    <property type="entry name" value="adh_short_C2"/>
    <property type="match status" value="1"/>
</dbReference>
<organism evidence="1 2">
    <name type="scientific">Metarhizium guizhouense (strain ARSEF 977)</name>
    <dbReference type="NCBI Taxonomy" id="1276136"/>
    <lineage>
        <taxon>Eukaryota</taxon>
        <taxon>Fungi</taxon>
        <taxon>Dikarya</taxon>
        <taxon>Ascomycota</taxon>
        <taxon>Pezizomycotina</taxon>
        <taxon>Sordariomycetes</taxon>
        <taxon>Hypocreomycetidae</taxon>
        <taxon>Hypocreales</taxon>
        <taxon>Clavicipitaceae</taxon>
        <taxon>Metarhizium</taxon>
    </lineage>
</organism>
<comment type="caution">
    <text evidence="1">The sequence shown here is derived from an EMBL/GenBank/DDBJ whole genome shotgun (WGS) entry which is preliminary data.</text>
</comment>
<dbReference type="InterPro" id="IPR036291">
    <property type="entry name" value="NAD(P)-bd_dom_sf"/>
</dbReference>
<name>A0A0B4H3X2_METGA</name>
<dbReference type="Proteomes" id="UP000031192">
    <property type="component" value="Unassembled WGS sequence"/>
</dbReference>
<sequence>MQHYVLISPPPIAYLITNGDIMDQRPFAIIAGVGAGTGAAVARRFAKQYPVALLARSPKFASELVSQIEADGGIAASFQANVSDEESMNLAFDAIKEKFGTKCAAAIFNASSRPFPKPFLWQSQDDLAYGLDISLTEFVPTLIFTGATASVKANAWMQPFTVSKHALRALSQTLSREFEPQGVHIAHVIIDGVIRMPLTRLLKLFSAWDAKLDPDAIAESYWHLHAQSLSSMTSEIAIRPFCETW</sequence>
<reference evidence="1 2" key="1">
    <citation type="journal article" date="2014" name="Proc. Natl. Acad. Sci. U.S.A.">
        <title>Trajectory and genomic determinants of fungal-pathogen speciation and host adaptation.</title>
        <authorList>
            <person name="Hu X."/>
            <person name="Xiao G."/>
            <person name="Zheng P."/>
            <person name="Shang Y."/>
            <person name="Su Y."/>
            <person name="Zhang X."/>
            <person name="Liu X."/>
            <person name="Zhan S."/>
            <person name="St Leger R.J."/>
            <person name="Wang C."/>
        </authorList>
    </citation>
    <scope>NUCLEOTIDE SEQUENCE [LARGE SCALE GENOMIC DNA]</scope>
    <source>
        <strain evidence="1 2">ARSEF 977</strain>
    </source>
</reference>
<dbReference type="Gene3D" id="3.40.50.720">
    <property type="entry name" value="NAD(P)-binding Rossmann-like Domain"/>
    <property type="match status" value="1"/>
</dbReference>
<dbReference type="AlphaFoldDB" id="A0A0B4H3X2"/>
<dbReference type="OrthoDB" id="5399006at2759"/>
<gene>
    <name evidence="1" type="ORF">MGU_06204</name>
</gene>
<evidence type="ECO:0000313" key="2">
    <source>
        <dbReference type="Proteomes" id="UP000031192"/>
    </source>
</evidence>
<dbReference type="PRINTS" id="PR00081">
    <property type="entry name" value="GDHRDH"/>
</dbReference>
<proteinExistence type="predicted"/>
<dbReference type="InterPro" id="IPR002347">
    <property type="entry name" value="SDR_fam"/>
</dbReference>
<evidence type="ECO:0000313" key="1">
    <source>
        <dbReference type="EMBL" id="KID86732.1"/>
    </source>
</evidence>
<dbReference type="EMBL" id="AZNH01000020">
    <property type="protein sequence ID" value="KID86732.1"/>
    <property type="molecule type" value="Genomic_DNA"/>
</dbReference>
<dbReference type="PANTHER" id="PTHR43431">
    <property type="entry name" value="OXIDOREDUCTASE, SHORT CHAIN DEHYDROGENASE/REDUCTASE FAMILY (AFU_ORTHOLOGUE AFUA_5G14000)"/>
    <property type="match status" value="1"/>
</dbReference>
<dbReference type="PANTHER" id="PTHR43431:SF7">
    <property type="entry name" value="OXIDOREDUCTASE, SHORT CHAIN DEHYDROGENASE_REDUCTASE FAMILY (AFU_ORTHOLOGUE AFUA_5G14000)"/>
    <property type="match status" value="1"/>
</dbReference>